<evidence type="ECO:0000313" key="2">
    <source>
        <dbReference type="Proteomes" id="UP000609879"/>
    </source>
</evidence>
<sequence>MSAAITLTFADLVRLRAGDVRRVAADDGSPVLVLADTSPARPKLTWPDRIVLTLAELDLIERHPGEPLIANVEGSTSRGFALIGEAP</sequence>
<dbReference type="Proteomes" id="UP000609879">
    <property type="component" value="Unassembled WGS sequence"/>
</dbReference>
<dbReference type="EMBL" id="BOMI01000033">
    <property type="protein sequence ID" value="GID73403.1"/>
    <property type="molecule type" value="Genomic_DNA"/>
</dbReference>
<comment type="caution">
    <text evidence="1">The sequence shown here is derived from an EMBL/GenBank/DDBJ whole genome shotgun (WGS) entry which is preliminary data.</text>
</comment>
<accession>A0ABQ3Y075</accession>
<reference evidence="1 2" key="1">
    <citation type="submission" date="2021-01" db="EMBL/GenBank/DDBJ databases">
        <title>Whole genome shotgun sequence of Actinoplanes deccanensis NBRC 13994.</title>
        <authorList>
            <person name="Komaki H."/>
            <person name="Tamura T."/>
        </authorList>
    </citation>
    <scope>NUCLEOTIDE SEQUENCE [LARGE SCALE GENOMIC DNA]</scope>
    <source>
        <strain evidence="1 2">NBRC 13994</strain>
    </source>
</reference>
<organism evidence="1 2">
    <name type="scientific">Paractinoplanes deccanensis</name>
    <dbReference type="NCBI Taxonomy" id="113561"/>
    <lineage>
        <taxon>Bacteria</taxon>
        <taxon>Bacillati</taxon>
        <taxon>Actinomycetota</taxon>
        <taxon>Actinomycetes</taxon>
        <taxon>Micromonosporales</taxon>
        <taxon>Micromonosporaceae</taxon>
        <taxon>Paractinoplanes</taxon>
    </lineage>
</organism>
<gene>
    <name evidence="1" type="ORF">Ade02nite_20440</name>
</gene>
<protein>
    <submittedName>
        <fullName evidence="1">Uncharacterized protein</fullName>
    </submittedName>
</protein>
<name>A0ABQ3Y075_9ACTN</name>
<keyword evidence="2" id="KW-1185">Reference proteome</keyword>
<evidence type="ECO:0000313" key="1">
    <source>
        <dbReference type="EMBL" id="GID73403.1"/>
    </source>
</evidence>
<dbReference type="RefSeq" id="WP_203761325.1">
    <property type="nucleotide sequence ID" value="NZ_BAAABO010000029.1"/>
</dbReference>
<proteinExistence type="predicted"/>